<evidence type="ECO:0000256" key="5">
    <source>
        <dbReference type="ARBA" id="ARBA00023136"/>
    </source>
</evidence>
<dbReference type="AlphaFoldDB" id="A0A6P6C0U4"/>
<dbReference type="GeneID" id="105308004"/>
<dbReference type="PANTHER" id="PTHR23037">
    <property type="entry name" value="CYTOKINE RECEPTOR"/>
    <property type="match status" value="1"/>
</dbReference>
<keyword evidence="5" id="KW-0472">Membrane</keyword>
<keyword evidence="4" id="KW-1133">Transmembrane helix</keyword>
<dbReference type="Pfam" id="PF09240">
    <property type="entry name" value="IL6Ra-bind"/>
    <property type="match status" value="1"/>
</dbReference>
<feature type="domain" description="Type I cytokine receptor cytokine-binding" evidence="8">
    <location>
        <begin position="22"/>
        <end position="108"/>
    </location>
</feature>
<keyword evidence="2" id="KW-0812">Transmembrane</keyword>
<keyword evidence="7" id="KW-0325">Glycoprotein</keyword>
<keyword evidence="9" id="KW-1185">Reference proteome</keyword>
<dbReference type="GO" id="GO:0009897">
    <property type="term" value="C:external side of plasma membrane"/>
    <property type="evidence" value="ECO:0007669"/>
    <property type="project" value="TreeGrafter"/>
</dbReference>
<dbReference type="PANTHER" id="PTHR23037:SF46">
    <property type="entry name" value="INTERLEUKIN 5 RECEPTOR SUBUNIT ALPHA"/>
    <property type="match status" value="1"/>
</dbReference>
<organism evidence="9 10">
    <name type="scientific">Pteropus vampyrus</name>
    <name type="common">Large flying fox</name>
    <dbReference type="NCBI Taxonomy" id="132908"/>
    <lineage>
        <taxon>Eukaryota</taxon>
        <taxon>Metazoa</taxon>
        <taxon>Chordata</taxon>
        <taxon>Craniata</taxon>
        <taxon>Vertebrata</taxon>
        <taxon>Euteleostomi</taxon>
        <taxon>Mammalia</taxon>
        <taxon>Eutheria</taxon>
        <taxon>Laurasiatheria</taxon>
        <taxon>Chiroptera</taxon>
        <taxon>Yinpterochiroptera</taxon>
        <taxon>Pteropodoidea</taxon>
        <taxon>Pteropodidae</taxon>
        <taxon>Pteropodinae</taxon>
        <taxon>Pteropus</taxon>
    </lineage>
</organism>
<keyword evidence="6" id="KW-0675">Receptor</keyword>
<evidence type="ECO:0000256" key="6">
    <source>
        <dbReference type="ARBA" id="ARBA00023170"/>
    </source>
</evidence>
<evidence type="ECO:0000259" key="8">
    <source>
        <dbReference type="Pfam" id="PF09240"/>
    </source>
</evidence>
<name>A0A6P6C0U4_PTEVA</name>
<evidence type="ECO:0000313" key="10">
    <source>
        <dbReference type="RefSeq" id="XP_023380944.1"/>
    </source>
</evidence>
<feature type="non-terminal residue" evidence="10">
    <location>
        <position position="225"/>
    </location>
</feature>
<proteinExistence type="predicted"/>
<comment type="subcellular location">
    <subcellularLocation>
        <location evidence="1">Membrane</location>
        <topology evidence="1">Single-pass type I membrane protein</topology>
    </subcellularLocation>
</comment>
<evidence type="ECO:0000256" key="3">
    <source>
        <dbReference type="ARBA" id="ARBA00022729"/>
    </source>
</evidence>
<dbReference type="InterPro" id="IPR003532">
    <property type="entry name" value="Short_hematopoietin_rcpt_2_CS"/>
</dbReference>
<dbReference type="KEGG" id="pvp:105308004"/>
<dbReference type="Proteomes" id="UP000515202">
    <property type="component" value="Unplaced"/>
</dbReference>
<sequence>MFSTWIQYPEQEGEPGSAAQHLECWVHDVHVLTCSWQVGREAPRDVQYHLYLENVNTEQRWQCPQYTANDQGTHVQCRFGNISGFASTQYRLLVNGTSKDSRIRCSELVTPLSYIEKLSAPNMTTSCNKSDSIMEWKMSSHLNTNFKYELEIQKGTDAPYIQKVWKTSFVLSSPRVYTARIRAVVSDLPPGQWSAPQRFGEWAPFRPPSGECQGLRAPARHGSTQ</sequence>
<dbReference type="Gene3D" id="2.60.40.10">
    <property type="entry name" value="Immunoglobulins"/>
    <property type="match status" value="2"/>
</dbReference>
<dbReference type="GO" id="GO:0004896">
    <property type="term" value="F:cytokine receptor activity"/>
    <property type="evidence" value="ECO:0007669"/>
    <property type="project" value="InterPro"/>
</dbReference>
<dbReference type="RefSeq" id="XP_023380944.1">
    <property type="nucleotide sequence ID" value="XM_023525176.1"/>
</dbReference>
<protein>
    <submittedName>
        <fullName evidence="10">Interleukin-3 receptor subunit alpha-like</fullName>
    </submittedName>
</protein>
<reference evidence="10" key="1">
    <citation type="submission" date="2025-08" db="UniProtKB">
        <authorList>
            <consortium name="RefSeq"/>
        </authorList>
    </citation>
    <scope>IDENTIFICATION</scope>
    <source>
        <tissue evidence="10">Kidney</tissue>
    </source>
</reference>
<accession>A0A6P6C0U4</accession>
<evidence type="ECO:0000313" key="9">
    <source>
        <dbReference type="Proteomes" id="UP000515202"/>
    </source>
</evidence>
<dbReference type="InterPro" id="IPR036116">
    <property type="entry name" value="FN3_sf"/>
</dbReference>
<gene>
    <name evidence="10" type="primary">LOC105308004</name>
</gene>
<keyword evidence="3" id="KW-0732">Signal</keyword>
<dbReference type="InterPro" id="IPR015321">
    <property type="entry name" value="TypeI_recpt_CBD"/>
</dbReference>
<dbReference type="SUPFAM" id="SSF49265">
    <property type="entry name" value="Fibronectin type III"/>
    <property type="match status" value="1"/>
</dbReference>
<dbReference type="PROSITE" id="PS01356">
    <property type="entry name" value="HEMATOPO_REC_S_F2"/>
    <property type="match status" value="1"/>
</dbReference>
<dbReference type="OrthoDB" id="9835959at2759"/>
<evidence type="ECO:0000256" key="7">
    <source>
        <dbReference type="ARBA" id="ARBA00023180"/>
    </source>
</evidence>
<dbReference type="InterPro" id="IPR013783">
    <property type="entry name" value="Ig-like_fold"/>
</dbReference>
<evidence type="ECO:0000256" key="4">
    <source>
        <dbReference type="ARBA" id="ARBA00022989"/>
    </source>
</evidence>
<evidence type="ECO:0000256" key="1">
    <source>
        <dbReference type="ARBA" id="ARBA00004479"/>
    </source>
</evidence>
<evidence type="ECO:0000256" key="2">
    <source>
        <dbReference type="ARBA" id="ARBA00022692"/>
    </source>
</evidence>